<name>A0A2U3I473_9BURK</name>
<evidence type="ECO:0000313" key="3">
    <source>
        <dbReference type="Proteomes" id="UP000238169"/>
    </source>
</evidence>
<evidence type="ECO:0000313" key="2">
    <source>
        <dbReference type="EMBL" id="SPB14872.1"/>
    </source>
</evidence>
<dbReference type="InterPro" id="IPR041487">
    <property type="entry name" value="HEPN/Toprim-NTD1"/>
</dbReference>
<organism evidence="2 3">
    <name type="scientific">Caballeronia novacaledonica</name>
    <dbReference type="NCBI Taxonomy" id="1544861"/>
    <lineage>
        <taxon>Bacteria</taxon>
        <taxon>Pseudomonadati</taxon>
        <taxon>Pseudomonadota</taxon>
        <taxon>Betaproteobacteria</taxon>
        <taxon>Burkholderiales</taxon>
        <taxon>Burkholderiaceae</taxon>
        <taxon>Caballeronia</taxon>
    </lineage>
</organism>
<keyword evidence="3" id="KW-1185">Reference proteome</keyword>
<accession>A0A2U3I473</accession>
<dbReference type="EMBL" id="OGTP01000005">
    <property type="protein sequence ID" value="SPB14872.1"/>
    <property type="molecule type" value="Genomic_DNA"/>
</dbReference>
<protein>
    <recommendedName>
        <fullName evidence="1">HEPN/Toprim N-terminal domain-containing protein</fullName>
    </recommendedName>
</protein>
<proteinExistence type="predicted"/>
<dbReference type="Pfam" id="PF18871">
    <property type="entry name" value="HEPN_Toprim_N"/>
    <property type="match status" value="1"/>
</dbReference>
<dbReference type="OrthoDB" id="9105239at2"/>
<dbReference type="AlphaFoldDB" id="A0A2U3I473"/>
<dbReference type="Proteomes" id="UP000238169">
    <property type="component" value="Unassembled WGS sequence"/>
</dbReference>
<dbReference type="RefSeq" id="WP_106854542.1">
    <property type="nucleotide sequence ID" value="NZ_OGTP01000005.1"/>
</dbReference>
<reference evidence="3" key="1">
    <citation type="submission" date="2018-01" db="EMBL/GenBank/DDBJ databases">
        <authorList>
            <person name="Peeters C."/>
        </authorList>
    </citation>
    <scope>NUCLEOTIDE SEQUENCE [LARGE SCALE GENOMIC DNA]</scope>
</reference>
<sequence length="228" mass="25638">MDCIVHATIGGFPIASTVNSYNRWRFRPEDRIIRCRRRDQRDPLIYGTPIDELDAEVVDTQFVYSTTADTLRRRLGRAGFNRASLEKEQWEYYERVCHMSEGRNLHFTGESAEAHGGAFSDAMLDDWLDALAHAVKDGVTPARRAAEGFKPTGNPLVDIITGSDKPPFEELEPEHGLIGFPCSSFNNLAVALLEVTAGNPVCELDVTSFILHRGDITFDDMLGRRDEY</sequence>
<evidence type="ECO:0000259" key="1">
    <source>
        <dbReference type="Pfam" id="PF18871"/>
    </source>
</evidence>
<feature type="domain" description="HEPN/Toprim N-terminal" evidence="1">
    <location>
        <begin position="1"/>
        <end position="210"/>
    </location>
</feature>
<gene>
    <name evidence="2" type="ORF">NOV72_02103</name>
</gene>